<dbReference type="EMBL" id="BOOR01000017">
    <property type="protein sequence ID" value="GII54397.1"/>
    <property type="molecule type" value="Genomic_DNA"/>
</dbReference>
<dbReference type="InterPro" id="IPR004839">
    <property type="entry name" value="Aminotransferase_I/II_large"/>
</dbReference>
<evidence type="ECO:0000256" key="6">
    <source>
        <dbReference type="HAMAP-Rule" id="MF_01023"/>
    </source>
</evidence>
<comment type="pathway">
    <text evidence="6">Amino-acid biosynthesis; L-histidine biosynthesis; L-histidine from 5-phospho-alpha-D-ribose 1-diphosphate: step 7/9.</text>
</comment>
<dbReference type="InterPro" id="IPR015424">
    <property type="entry name" value="PyrdxlP-dep_Trfase"/>
</dbReference>
<protein>
    <recommendedName>
        <fullName evidence="6">Histidinol-phosphate aminotransferase</fullName>
        <ecNumber evidence="6">2.6.1.9</ecNumber>
    </recommendedName>
    <alternativeName>
        <fullName evidence="6">Imidazole acetol-phosphate transaminase</fullName>
    </alternativeName>
</protein>
<dbReference type="Pfam" id="PF00155">
    <property type="entry name" value="Aminotran_1_2"/>
    <property type="match status" value="1"/>
</dbReference>
<keyword evidence="6" id="KW-0028">Amino-acid biosynthesis</keyword>
<name>A0A8J3XTI7_9ACTN</name>
<dbReference type="PROSITE" id="PS00599">
    <property type="entry name" value="AA_TRANSFER_CLASS_2"/>
    <property type="match status" value="1"/>
</dbReference>
<dbReference type="InterPro" id="IPR005861">
    <property type="entry name" value="HisP_aminotrans"/>
</dbReference>
<reference evidence="8" key="1">
    <citation type="submission" date="2021-01" db="EMBL/GenBank/DDBJ databases">
        <title>Whole genome shotgun sequence of Planotetraspora thailandica NBRC 104271.</title>
        <authorList>
            <person name="Komaki H."/>
            <person name="Tamura T."/>
        </authorList>
    </citation>
    <scope>NUCLEOTIDE SEQUENCE</scope>
    <source>
        <strain evidence="8">NBRC 104271</strain>
    </source>
</reference>
<keyword evidence="3 6" id="KW-0032">Aminotransferase</keyword>
<accession>A0A8J3XTI7</accession>
<organism evidence="8 9">
    <name type="scientific">Planotetraspora thailandica</name>
    <dbReference type="NCBI Taxonomy" id="487172"/>
    <lineage>
        <taxon>Bacteria</taxon>
        <taxon>Bacillati</taxon>
        <taxon>Actinomycetota</taxon>
        <taxon>Actinomycetes</taxon>
        <taxon>Streptosporangiales</taxon>
        <taxon>Streptosporangiaceae</taxon>
        <taxon>Planotetraspora</taxon>
    </lineage>
</organism>
<dbReference type="InterPro" id="IPR024892">
    <property type="entry name" value="ArAT"/>
</dbReference>
<keyword evidence="6" id="KW-0368">Histidine biosynthesis</keyword>
<dbReference type="GO" id="GO:0030170">
    <property type="term" value="F:pyridoxal phosphate binding"/>
    <property type="evidence" value="ECO:0007669"/>
    <property type="project" value="InterPro"/>
</dbReference>
<keyword evidence="4 6" id="KW-0808">Transferase</keyword>
<dbReference type="InterPro" id="IPR015422">
    <property type="entry name" value="PyrdxlP-dep_Trfase_small"/>
</dbReference>
<comment type="cofactor">
    <cofactor evidence="1 6">
        <name>pyridoxal 5'-phosphate</name>
        <dbReference type="ChEBI" id="CHEBI:597326"/>
    </cofactor>
</comment>
<keyword evidence="5 6" id="KW-0663">Pyridoxal phosphate</keyword>
<dbReference type="Proteomes" id="UP000605992">
    <property type="component" value="Unassembled WGS sequence"/>
</dbReference>
<dbReference type="InterPro" id="IPR050106">
    <property type="entry name" value="HistidinolP_aminotransfase"/>
</dbReference>
<dbReference type="InterPro" id="IPR001917">
    <property type="entry name" value="Aminotrans_II_pyridoxalP_BS"/>
</dbReference>
<sequence length="359" mass="37766">MSIVLPRLRPVLADLAGHRPGPVVAAPSGIPVLLGNNESPLEPLPSVAEAIAKAAGDVNRYPDAACATLTADIASWLGVEAGQVVVGCGSVGVLQMLFEAVSEPGADVVYAWRSFDAYPTLAKLSGMRPVTVPLRAEHHDLAAMAAAITPATRMVIVCNPNNPTGTAVRGEELQGFLDLVPDDCLVVLDEAYREYVRDPGVPDGLTLAGTRANVVVVRTFSKAFGLAGLRVGYMAGHPAVAAEVRKTRLPYSVNHVAQVAAGASLLAHDELMDRVEQTVKERERVRAALLDAGWPVAPSEANFLWLPLGDRTAEFAAACAAEGVNVRAYPGDGIRVTIGTPEADDTFLLATQRLSGTRD</sequence>
<evidence type="ECO:0000313" key="9">
    <source>
        <dbReference type="Proteomes" id="UP000605992"/>
    </source>
</evidence>
<comment type="subunit">
    <text evidence="2 6">Homodimer.</text>
</comment>
<comment type="caution">
    <text evidence="8">The sequence shown here is derived from an EMBL/GenBank/DDBJ whole genome shotgun (WGS) entry which is preliminary data.</text>
</comment>
<dbReference type="Gene3D" id="3.90.1150.10">
    <property type="entry name" value="Aspartate Aminotransferase, domain 1"/>
    <property type="match status" value="1"/>
</dbReference>
<dbReference type="GO" id="GO:0004400">
    <property type="term" value="F:histidinol-phosphate transaminase activity"/>
    <property type="evidence" value="ECO:0007669"/>
    <property type="project" value="UniProtKB-UniRule"/>
</dbReference>
<comment type="similarity">
    <text evidence="6">Belongs to the class-II pyridoxal-phosphate-dependent aminotransferase family. Histidinol-phosphate aminotransferase subfamily.</text>
</comment>
<dbReference type="AlphaFoldDB" id="A0A8J3XTI7"/>
<keyword evidence="9" id="KW-1185">Reference proteome</keyword>
<dbReference type="HAMAP" id="MF_01023">
    <property type="entry name" value="HisC_aminotrans_2"/>
    <property type="match status" value="1"/>
</dbReference>
<evidence type="ECO:0000256" key="1">
    <source>
        <dbReference type="ARBA" id="ARBA00001933"/>
    </source>
</evidence>
<dbReference type="GO" id="GO:0000105">
    <property type="term" value="P:L-histidine biosynthetic process"/>
    <property type="evidence" value="ECO:0007669"/>
    <property type="project" value="UniProtKB-UniRule"/>
</dbReference>
<feature type="modified residue" description="N6-(pyridoxal phosphate)lysine" evidence="6">
    <location>
        <position position="222"/>
    </location>
</feature>
<dbReference type="SUPFAM" id="SSF53383">
    <property type="entry name" value="PLP-dependent transferases"/>
    <property type="match status" value="1"/>
</dbReference>
<dbReference type="PANTHER" id="PTHR43643">
    <property type="entry name" value="HISTIDINOL-PHOSPHATE AMINOTRANSFERASE 2"/>
    <property type="match status" value="1"/>
</dbReference>
<feature type="domain" description="Aminotransferase class I/classII large" evidence="7">
    <location>
        <begin position="32"/>
        <end position="344"/>
    </location>
</feature>
<dbReference type="NCBIfam" id="NF002878">
    <property type="entry name" value="PRK03321.1"/>
    <property type="match status" value="1"/>
</dbReference>
<evidence type="ECO:0000256" key="4">
    <source>
        <dbReference type="ARBA" id="ARBA00022679"/>
    </source>
</evidence>
<dbReference type="RefSeq" id="WP_203944625.1">
    <property type="nucleotide sequence ID" value="NZ_BOOR01000017.1"/>
</dbReference>
<evidence type="ECO:0000313" key="8">
    <source>
        <dbReference type="EMBL" id="GII54397.1"/>
    </source>
</evidence>
<proteinExistence type="inferred from homology"/>
<dbReference type="UniPathway" id="UPA00031">
    <property type="reaction ID" value="UER00012"/>
</dbReference>
<dbReference type="PANTHER" id="PTHR43643:SF3">
    <property type="entry name" value="HISTIDINOL-PHOSPHATE AMINOTRANSFERASE"/>
    <property type="match status" value="1"/>
</dbReference>
<evidence type="ECO:0000256" key="3">
    <source>
        <dbReference type="ARBA" id="ARBA00022576"/>
    </source>
</evidence>
<evidence type="ECO:0000256" key="5">
    <source>
        <dbReference type="ARBA" id="ARBA00022898"/>
    </source>
</evidence>
<dbReference type="CDD" id="cd00609">
    <property type="entry name" value="AAT_like"/>
    <property type="match status" value="1"/>
</dbReference>
<comment type="catalytic activity">
    <reaction evidence="6">
        <text>L-histidinol phosphate + 2-oxoglutarate = 3-(imidazol-4-yl)-2-oxopropyl phosphate + L-glutamate</text>
        <dbReference type="Rhea" id="RHEA:23744"/>
        <dbReference type="ChEBI" id="CHEBI:16810"/>
        <dbReference type="ChEBI" id="CHEBI:29985"/>
        <dbReference type="ChEBI" id="CHEBI:57766"/>
        <dbReference type="ChEBI" id="CHEBI:57980"/>
        <dbReference type="EC" id="2.6.1.9"/>
    </reaction>
</comment>
<dbReference type="EC" id="2.6.1.9" evidence="6"/>
<evidence type="ECO:0000256" key="2">
    <source>
        <dbReference type="ARBA" id="ARBA00011738"/>
    </source>
</evidence>
<gene>
    <name evidence="8" type="primary">pat_3</name>
    <name evidence="6" type="synonym">hisC</name>
    <name evidence="8" type="ORF">Pth03_27860</name>
</gene>
<dbReference type="InterPro" id="IPR015421">
    <property type="entry name" value="PyrdxlP-dep_Trfase_major"/>
</dbReference>
<dbReference type="Gene3D" id="3.40.640.10">
    <property type="entry name" value="Type I PLP-dependent aspartate aminotransferase-like (Major domain)"/>
    <property type="match status" value="1"/>
</dbReference>
<evidence type="ECO:0000259" key="7">
    <source>
        <dbReference type="Pfam" id="PF00155"/>
    </source>
</evidence>